<protein>
    <submittedName>
        <fullName evidence="3">Alpha/Beta hydrolase protein</fullName>
    </submittedName>
</protein>
<dbReference type="Proteomes" id="UP001610446">
    <property type="component" value="Unassembled WGS sequence"/>
</dbReference>
<keyword evidence="1 3" id="KW-0378">Hydrolase</keyword>
<gene>
    <name evidence="3" type="ORF">BJY01DRAFT_264098</name>
</gene>
<dbReference type="InterPro" id="IPR013094">
    <property type="entry name" value="AB_hydrolase_3"/>
</dbReference>
<evidence type="ECO:0000256" key="1">
    <source>
        <dbReference type="ARBA" id="ARBA00022801"/>
    </source>
</evidence>
<comment type="caution">
    <text evidence="3">The sequence shown here is derived from an EMBL/GenBank/DDBJ whole genome shotgun (WGS) entry which is preliminary data.</text>
</comment>
<evidence type="ECO:0000259" key="2">
    <source>
        <dbReference type="Pfam" id="PF07859"/>
    </source>
</evidence>
<dbReference type="Pfam" id="PF07859">
    <property type="entry name" value="Abhydrolase_3"/>
    <property type="match status" value="1"/>
</dbReference>
<proteinExistence type="predicted"/>
<feature type="domain" description="Alpha/beta hydrolase fold-3" evidence="2">
    <location>
        <begin position="96"/>
        <end position="317"/>
    </location>
</feature>
<evidence type="ECO:0000313" key="3">
    <source>
        <dbReference type="EMBL" id="KAL2844108.1"/>
    </source>
</evidence>
<organism evidence="3 4">
    <name type="scientific">Aspergillus pseudoustus</name>
    <dbReference type="NCBI Taxonomy" id="1810923"/>
    <lineage>
        <taxon>Eukaryota</taxon>
        <taxon>Fungi</taxon>
        <taxon>Dikarya</taxon>
        <taxon>Ascomycota</taxon>
        <taxon>Pezizomycotina</taxon>
        <taxon>Eurotiomycetes</taxon>
        <taxon>Eurotiomycetidae</taxon>
        <taxon>Eurotiales</taxon>
        <taxon>Aspergillaceae</taxon>
        <taxon>Aspergillus</taxon>
        <taxon>Aspergillus subgen. Nidulantes</taxon>
    </lineage>
</organism>
<reference evidence="3 4" key="1">
    <citation type="submission" date="2024-07" db="EMBL/GenBank/DDBJ databases">
        <title>Section-level genome sequencing and comparative genomics of Aspergillus sections Usti and Cavernicolus.</title>
        <authorList>
            <consortium name="Lawrence Berkeley National Laboratory"/>
            <person name="Nybo J.L."/>
            <person name="Vesth T.C."/>
            <person name="Theobald S."/>
            <person name="Frisvad J.C."/>
            <person name="Larsen T.O."/>
            <person name="Kjaerboelling I."/>
            <person name="Rothschild-Mancinelli K."/>
            <person name="Lyhne E.K."/>
            <person name="Kogle M.E."/>
            <person name="Barry K."/>
            <person name="Clum A."/>
            <person name="Na H."/>
            <person name="Ledsgaard L."/>
            <person name="Lin J."/>
            <person name="Lipzen A."/>
            <person name="Kuo A."/>
            <person name="Riley R."/>
            <person name="Mondo S."/>
            <person name="Labutti K."/>
            <person name="Haridas S."/>
            <person name="Pangalinan J."/>
            <person name="Salamov A.A."/>
            <person name="Simmons B.A."/>
            <person name="Magnuson J.K."/>
            <person name="Chen J."/>
            <person name="Drula E."/>
            <person name="Henrissat B."/>
            <person name="Wiebenga A."/>
            <person name="Lubbers R.J."/>
            <person name="Gomes A.C."/>
            <person name="Makela M.R."/>
            <person name="Stajich J."/>
            <person name="Grigoriev I.V."/>
            <person name="Mortensen U.H."/>
            <person name="De Vries R.P."/>
            <person name="Baker S.E."/>
            <person name="Andersen M.R."/>
        </authorList>
    </citation>
    <scope>NUCLEOTIDE SEQUENCE [LARGE SCALE GENOMIC DNA]</scope>
    <source>
        <strain evidence="3 4">CBS 123904</strain>
    </source>
</reference>
<name>A0ABR4JYW3_9EURO</name>
<dbReference type="PANTHER" id="PTHR48081:SF8">
    <property type="entry name" value="ALPHA_BETA HYDROLASE FOLD-3 DOMAIN-CONTAINING PROTEIN-RELATED"/>
    <property type="match status" value="1"/>
</dbReference>
<evidence type="ECO:0000313" key="4">
    <source>
        <dbReference type="Proteomes" id="UP001610446"/>
    </source>
</evidence>
<dbReference type="Gene3D" id="3.40.50.1820">
    <property type="entry name" value="alpha/beta hydrolase"/>
    <property type="match status" value="1"/>
</dbReference>
<dbReference type="SUPFAM" id="SSF53474">
    <property type="entry name" value="alpha/beta-Hydrolases"/>
    <property type="match status" value="1"/>
</dbReference>
<keyword evidence="4" id="KW-1185">Reference proteome</keyword>
<dbReference type="InterPro" id="IPR029058">
    <property type="entry name" value="AB_hydrolase_fold"/>
</dbReference>
<dbReference type="PANTHER" id="PTHR48081">
    <property type="entry name" value="AB HYDROLASE SUPERFAMILY PROTEIN C4A8.06C"/>
    <property type="match status" value="1"/>
</dbReference>
<sequence length="359" mass="39826">MIDFSQYQGPVAEWEEFAASTNFANAATQDLTPLELRMRQNSTRISASRMNLKQKGLLHRISWVDHSITTRDSQVIVARVYRSKGAPLGTILPVYLYYHGGGHLFGSIETEDFACGLIVTNYPPPGIIVVSVNYRHTPEFRWPTQLHDAWDAFEWLSENIEQIGGDQSRVVVGGISAGGGLAAGVVLHQNKLLHEGQPAPPIRFSGQVLCSPWILHPLASPFSNHPLSSFNQNQTAPNLPWSALKLYSSLLGEAAITDSQFNVALSTDDQLQGLPKTGCLVSGQDLLRDEALYFGDRLNKNGTPTKVHVFPGLPHGFRRFTSLWSASRWEELIRECIQWCLSDDTKSSFVVESNLTLEP</sequence>
<dbReference type="GO" id="GO:0016787">
    <property type="term" value="F:hydrolase activity"/>
    <property type="evidence" value="ECO:0007669"/>
    <property type="project" value="UniProtKB-KW"/>
</dbReference>
<accession>A0ABR4JYW3</accession>
<dbReference type="EMBL" id="JBFXLU010000084">
    <property type="protein sequence ID" value="KAL2844108.1"/>
    <property type="molecule type" value="Genomic_DNA"/>
</dbReference>
<dbReference type="InterPro" id="IPR050300">
    <property type="entry name" value="GDXG_lipolytic_enzyme"/>
</dbReference>